<comment type="caution">
    <text evidence="1">The sequence shown here is derived from an EMBL/GenBank/DDBJ whole genome shotgun (WGS) entry which is preliminary data.</text>
</comment>
<reference evidence="1" key="2">
    <citation type="submission" date="2020-09" db="EMBL/GenBank/DDBJ databases">
        <authorList>
            <person name="Sun Q."/>
            <person name="Ohkuma M."/>
        </authorList>
    </citation>
    <scope>NUCLEOTIDE SEQUENCE</scope>
    <source>
        <strain evidence="1">JCM 3131</strain>
    </source>
</reference>
<keyword evidence="2" id="KW-1185">Reference proteome</keyword>
<dbReference type="Proteomes" id="UP000620156">
    <property type="component" value="Unassembled WGS sequence"/>
</dbReference>
<sequence length="97" mass="10571">MSDGGMERARLLPWSGPEGKRCYLITDGTGHLSRVADTIETVQMGMAGDILGHAADMLADRGATSSQLRYLLARMYEALADVHRIAESRGARPKPDR</sequence>
<gene>
    <name evidence="1" type="ORF">GCM10010145_25790</name>
</gene>
<protein>
    <submittedName>
        <fullName evidence="1">Uncharacterized protein</fullName>
    </submittedName>
</protein>
<proteinExistence type="predicted"/>
<dbReference type="EMBL" id="BMQK01000004">
    <property type="protein sequence ID" value="GGQ54990.1"/>
    <property type="molecule type" value="Genomic_DNA"/>
</dbReference>
<organism evidence="1 2">
    <name type="scientific">Streptomyces ruber</name>
    <dbReference type="NCBI Taxonomy" id="83378"/>
    <lineage>
        <taxon>Bacteria</taxon>
        <taxon>Bacillati</taxon>
        <taxon>Actinomycetota</taxon>
        <taxon>Actinomycetes</taxon>
        <taxon>Kitasatosporales</taxon>
        <taxon>Streptomycetaceae</taxon>
        <taxon>Streptomyces</taxon>
    </lineage>
</organism>
<name>A0A918BAV7_9ACTN</name>
<evidence type="ECO:0000313" key="1">
    <source>
        <dbReference type="EMBL" id="GGQ54990.1"/>
    </source>
</evidence>
<accession>A0A918BAV7</accession>
<dbReference type="RefSeq" id="WP_189216893.1">
    <property type="nucleotide sequence ID" value="NZ_BMQK01000004.1"/>
</dbReference>
<reference evidence="1" key="1">
    <citation type="journal article" date="2014" name="Int. J. Syst. Evol. Microbiol.">
        <title>Complete genome sequence of Corynebacterium casei LMG S-19264T (=DSM 44701T), isolated from a smear-ripened cheese.</title>
        <authorList>
            <consortium name="US DOE Joint Genome Institute (JGI-PGF)"/>
            <person name="Walter F."/>
            <person name="Albersmeier A."/>
            <person name="Kalinowski J."/>
            <person name="Ruckert C."/>
        </authorList>
    </citation>
    <scope>NUCLEOTIDE SEQUENCE</scope>
    <source>
        <strain evidence="1">JCM 3131</strain>
    </source>
</reference>
<dbReference type="AlphaFoldDB" id="A0A918BAV7"/>
<evidence type="ECO:0000313" key="2">
    <source>
        <dbReference type="Proteomes" id="UP000620156"/>
    </source>
</evidence>